<name>E9CRV4_COCPS</name>
<dbReference type="Proteomes" id="UP000002497">
    <property type="component" value="Unassembled WGS sequence"/>
</dbReference>
<evidence type="ECO:0000256" key="1">
    <source>
        <dbReference type="SAM" id="MobiDB-lite"/>
    </source>
</evidence>
<sequence>MWKNAGSDWRHTLRPCHAETRTVLERRASTAHGSRSQRAFPAAMTSSRRAGRGAGLRKLYRPEEQECWSFTARDSRTRTHVI</sequence>
<evidence type="ECO:0000313" key="3">
    <source>
        <dbReference type="Proteomes" id="UP000002497"/>
    </source>
</evidence>
<proteinExistence type="predicted"/>
<dbReference type="HOGENOM" id="CLU_2558137_0_0_1"/>
<evidence type="ECO:0000313" key="2">
    <source>
        <dbReference type="EMBL" id="EFW23329.1"/>
    </source>
</evidence>
<feature type="region of interest" description="Disordered" evidence="1">
    <location>
        <begin position="26"/>
        <end position="56"/>
    </location>
</feature>
<reference evidence="3" key="1">
    <citation type="journal article" date="2010" name="Genome Res.">
        <title>Population genomic sequencing of Coccidioides fungi reveals recent hybridization and transposon control.</title>
        <authorList>
            <person name="Neafsey D.E."/>
            <person name="Barker B.M."/>
            <person name="Sharpton T.J."/>
            <person name="Stajich J.E."/>
            <person name="Park D.J."/>
            <person name="Whiston E."/>
            <person name="Hung C.-Y."/>
            <person name="McMahan C."/>
            <person name="White J."/>
            <person name="Sykes S."/>
            <person name="Heiman D."/>
            <person name="Young S."/>
            <person name="Zeng Q."/>
            <person name="Abouelleil A."/>
            <person name="Aftuck L."/>
            <person name="Bessette D."/>
            <person name="Brown A."/>
            <person name="FitzGerald M."/>
            <person name="Lui A."/>
            <person name="Macdonald J.P."/>
            <person name="Priest M."/>
            <person name="Orbach M.J."/>
            <person name="Galgiani J.N."/>
            <person name="Kirkland T.N."/>
            <person name="Cole G.T."/>
            <person name="Birren B.W."/>
            <person name="Henn M.R."/>
            <person name="Taylor J.W."/>
            <person name="Rounsley S.D."/>
        </authorList>
    </citation>
    <scope>NUCLEOTIDE SEQUENCE [LARGE SCALE GENOMIC DNA]</scope>
    <source>
        <strain evidence="3">RMSCC 757 / Silveira</strain>
    </source>
</reference>
<protein>
    <submittedName>
        <fullName evidence="2">Uncharacterized protein</fullName>
    </submittedName>
</protein>
<organism evidence="3">
    <name type="scientific">Coccidioides posadasii (strain RMSCC 757 / Silveira)</name>
    <name type="common">Valley fever fungus</name>
    <dbReference type="NCBI Taxonomy" id="443226"/>
    <lineage>
        <taxon>Eukaryota</taxon>
        <taxon>Fungi</taxon>
        <taxon>Dikarya</taxon>
        <taxon>Ascomycota</taxon>
        <taxon>Pezizomycotina</taxon>
        <taxon>Eurotiomycetes</taxon>
        <taxon>Eurotiomycetidae</taxon>
        <taxon>Onygenales</taxon>
        <taxon>Onygenaceae</taxon>
        <taxon>Coccidioides</taxon>
    </lineage>
</organism>
<keyword evidence="3" id="KW-1185">Reference proteome</keyword>
<dbReference type="VEuPathDB" id="FungiDB:CPSG_01228"/>
<accession>E9CRV4</accession>
<reference evidence="3" key="2">
    <citation type="submission" date="2010-03" db="EMBL/GenBank/DDBJ databases">
        <title>The genome sequence of Coccidioides posadasii strain Silveira.</title>
        <authorList>
            <consortium name="The Broad Institute Genome Sequencing Center for Infectious Disease"/>
            <person name="Neafsey D."/>
            <person name="Orbach M."/>
            <person name="Henn M.R."/>
            <person name="Cole G.T."/>
            <person name="Galgiani J."/>
            <person name="Gardner M.J."/>
            <person name="Kirkland T.N."/>
            <person name="Taylor J.W."/>
            <person name="Young S.K."/>
            <person name="Zeng Q."/>
            <person name="Koehrsen M."/>
            <person name="Alvarado L."/>
            <person name="Berlin A."/>
            <person name="Borenstein D."/>
            <person name="Chapman S.B."/>
            <person name="Chen Z."/>
            <person name="Engels R."/>
            <person name="Freedman E."/>
            <person name="Gellesch M."/>
            <person name="Goldberg J."/>
            <person name="Griggs A."/>
            <person name="Gujja S."/>
            <person name="Heilman E."/>
            <person name="Heiman D."/>
            <person name="Howarth C."/>
            <person name="Jen D."/>
            <person name="Larson L."/>
            <person name="Mehta T."/>
            <person name="Neiman D."/>
            <person name="Park D."/>
            <person name="Pearson M."/>
            <person name="Richards J."/>
            <person name="Roberts A."/>
            <person name="Saif S."/>
            <person name="Shea T."/>
            <person name="Shenoy N."/>
            <person name="Sisk P."/>
            <person name="Stolte C."/>
            <person name="Sykes S."/>
            <person name="Walk T."/>
            <person name="White J."/>
            <person name="Yandava C."/>
            <person name="Haas B."/>
            <person name="Nusbaum C."/>
            <person name="Birren B."/>
        </authorList>
    </citation>
    <scope>NUCLEOTIDE SEQUENCE [LARGE SCALE GENOMIC DNA]</scope>
    <source>
        <strain evidence="3">RMSCC 757 / Silveira</strain>
    </source>
</reference>
<dbReference type="AlphaFoldDB" id="E9CRV4"/>
<dbReference type="EMBL" id="GL636486">
    <property type="protein sequence ID" value="EFW23329.1"/>
    <property type="molecule type" value="Genomic_DNA"/>
</dbReference>
<gene>
    <name evidence="2" type="ORF">CPSG_01228</name>
</gene>